<dbReference type="EMBL" id="MU006054">
    <property type="protein sequence ID" value="KAF2857262.1"/>
    <property type="molecule type" value="Genomic_DNA"/>
</dbReference>
<dbReference type="OrthoDB" id="16535at2759"/>
<evidence type="ECO:0000256" key="2">
    <source>
        <dbReference type="ARBA" id="ARBA00009116"/>
    </source>
</evidence>
<comment type="subcellular location">
    <subcellularLocation>
        <location evidence="1">Mitochondrion</location>
    </subcellularLocation>
</comment>
<name>A0A6A7BQ31_9PEZI</name>
<evidence type="ECO:0000313" key="7">
    <source>
        <dbReference type="Proteomes" id="UP000799421"/>
    </source>
</evidence>
<keyword evidence="3" id="KW-0809">Transit peptide</keyword>
<accession>A0A6A7BQ31</accession>
<protein>
    <submittedName>
        <fullName evidence="6">ATP11-domain-containing protein</fullName>
    </submittedName>
</protein>
<gene>
    <name evidence="6" type="ORF">K470DRAFT_260988</name>
</gene>
<reference evidence="6" key="1">
    <citation type="journal article" date="2020" name="Stud. Mycol.">
        <title>101 Dothideomycetes genomes: a test case for predicting lifestyles and emergence of pathogens.</title>
        <authorList>
            <person name="Haridas S."/>
            <person name="Albert R."/>
            <person name="Binder M."/>
            <person name="Bloem J."/>
            <person name="Labutti K."/>
            <person name="Salamov A."/>
            <person name="Andreopoulos B."/>
            <person name="Baker S."/>
            <person name="Barry K."/>
            <person name="Bills G."/>
            <person name="Bluhm B."/>
            <person name="Cannon C."/>
            <person name="Castanera R."/>
            <person name="Culley D."/>
            <person name="Daum C."/>
            <person name="Ezra D."/>
            <person name="Gonzalez J."/>
            <person name="Henrissat B."/>
            <person name="Kuo A."/>
            <person name="Liang C."/>
            <person name="Lipzen A."/>
            <person name="Lutzoni F."/>
            <person name="Magnuson J."/>
            <person name="Mondo S."/>
            <person name="Nolan M."/>
            <person name="Ohm R."/>
            <person name="Pangilinan J."/>
            <person name="Park H.-J."/>
            <person name="Ramirez L."/>
            <person name="Alfaro M."/>
            <person name="Sun H."/>
            <person name="Tritt A."/>
            <person name="Yoshinaga Y."/>
            <person name="Zwiers L.-H."/>
            <person name="Turgeon B."/>
            <person name="Goodwin S."/>
            <person name="Spatafora J."/>
            <person name="Crous P."/>
            <person name="Grigoriev I."/>
        </authorList>
    </citation>
    <scope>NUCLEOTIDE SEQUENCE</scope>
    <source>
        <strain evidence="6">CBS 480.64</strain>
    </source>
</reference>
<feature type="compositionally biased region" description="Pro residues" evidence="5">
    <location>
        <begin position="78"/>
        <end position="97"/>
    </location>
</feature>
<feature type="region of interest" description="Disordered" evidence="5">
    <location>
        <begin position="66"/>
        <end position="104"/>
    </location>
</feature>
<keyword evidence="7" id="KW-1185">Reference proteome</keyword>
<dbReference type="Pfam" id="PF06644">
    <property type="entry name" value="ATP11"/>
    <property type="match status" value="1"/>
</dbReference>
<dbReference type="AlphaFoldDB" id="A0A6A7BQ31"/>
<dbReference type="InterPro" id="IPR010591">
    <property type="entry name" value="ATP11"/>
</dbReference>
<evidence type="ECO:0000256" key="4">
    <source>
        <dbReference type="ARBA" id="ARBA00023128"/>
    </source>
</evidence>
<sequence length="283" mass="32106">MPPPILRPAIRRSAWHGLSQKRHAQVHNVRFVTTQPDAVLDRYRAKLAQKAREKGVTVDELRQANRTKLENQRKNASPNPPQNNPTPFNPPPPPKPQVPSTLNTLLNTPKLSTLSHPEIESLWRAHHINDPSSLCAVINLPTFRKMEVVAKQHPQFILPLPKTDQQGAEIHFLQWTFPTPTTATVLFTHLAEYKCRGEYAQPHTTLTHHLDLEGHAQGGVVLMEGRVTEGRGVTVQDAKWLVMCLQKFYGLGGGRRRGLMELFTRGDERFRVEELLEEAERVP</sequence>
<dbReference type="GO" id="GO:0033615">
    <property type="term" value="P:mitochondrial proton-transporting ATP synthase complex assembly"/>
    <property type="evidence" value="ECO:0007669"/>
    <property type="project" value="TreeGrafter"/>
</dbReference>
<dbReference type="Proteomes" id="UP000799421">
    <property type="component" value="Unassembled WGS sequence"/>
</dbReference>
<evidence type="ECO:0000256" key="1">
    <source>
        <dbReference type="ARBA" id="ARBA00004173"/>
    </source>
</evidence>
<evidence type="ECO:0000313" key="6">
    <source>
        <dbReference type="EMBL" id="KAF2857262.1"/>
    </source>
</evidence>
<proteinExistence type="inferred from homology"/>
<keyword evidence="4" id="KW-0496">Mitochondrion</keyword>
<dbReference type="PANTHER" id="PTHR13126:SF0">
    <property type="entry name" value="ATP SYNTHASE MITOCHONDRIAL F1 COMPLEX ASSEMBLY FACTOR 1"/>
    <property type="match status" value="1"/>
</dbReference>
<dbReference type="GO" id="GO:0005739">
    <property type="term" value="C:mitochondrion"/>
    <property type="evidence" value="ECO:0007669"/>
    <property type="project" value="UniProtKB-SubCell"/>
</dbReference>
<evidence type="ECO:0000256" key="3">
    <source>
        <dbReference type="ARBA" id="ARBA00022946"/>
    </source>
</evidence>
<dbReference type="PANTHER" id="PTHR13126">
    <property type="entry name" value="CHAPERONE ATP11"/>
    <property type="match status" value="1"/>
</dbReference>
<organism evidence="6 7">
    <name type="scientific">Piedraia hortae CBS 480.64</name>
    <dbReference type="NCBI Taxonomy" id="1314780"/>
    <lineage>
        <taxon>Eukaryota</taxon>
        <taxon>Fungi</taxon>
        <taxon>Dikarya</taxon>
        <taxon>Ascomycota</taxon>
        <taxon>Pezizomycotina</taxon>
        <taxon>Dothideomycetes</taxon>
        <taxon>Dothideomycetidae</taxon>
        <taxon>Capnodiales</taxon>
        <taxon>Piedraiaceae</taxon>
        <taxon>Piedraia</taxon>
    </lineage>
</organism>
<evidence type="ECO:0000256" key="5">
    <source>
        <dbReference type="SAM" id="MobiDB-lite"/>
    </source>
</evidence>
<comment type="similarity">
    <text evidence="2">Belongs to the ATP11 family.</text>
</comment>